<protein>
    <submittedName>
        <fullName evidence="1">Uncharacterized protein</fullName>
    </submittedName>
</protein>
<evidence type="ECO:0000313" key="2">
    <source>
        <dbReference type="Proteomes" id="UP000344274"/>
    </source>
</evidence>
<organism evidence="1 2">
    <name type="scientific">Pseudomonas fluorescens</name>
    <dbReference type="NCBI Taxonomy" id="294"/>
    <lineage>
        <taxon>Bacteria</taxon>
        <taxon>Pseudomonadati</taxon>
        <taxon>Pseudomonadota</taxon>
        <taxon>Gammaproteobacteria</taxon>
        <taxon>Pseudomonadales</taxon>
        <taxon>Pseudomonadaceae</taxon>
        <taxon>Pseudomonas</taxon>
    </lineage>
</organism>
<reference evidence="1 2" key="1">
    <citation type="submission" date="2019-09" db="EMBL/GenBank/DDBJ databases">
        <authorList>
            <person name="Chandra G."/>
            <person name="Truman W A."/>
        </authorList>
    </citation>
    <scope>NUCLEOTIDE SEQUENCE [LARGE SCALE GENOMIC DNA]</scope>
    <source>
        <strain evidence="1">PS673</strain>
    </source>
</reference>
<gene>
    <name evidence="1" type="ORF">PS673_05750</name>
</gene>
<proteinExistence type="predicted"/>
<accession>A0A5E6Y1N4</accession>
<dbReference type="AlphaFoldDB" id="A0A5E6Y1N4"/>
<dbReference type="Proteomes" id="UP000344274">
    <property type="component" value="Unassembled WGS sequence"/>
</dbReference>
<dbReference type="EMBL" id="CABVHB010000110">
    <property type="protein sequence ID" value="VVN45971.1"/>
    <property type="molecule type" value="Genomic_DNA"/>
</dbReference>
<name>A0A5E6Y1N4_PSEFL</name>
<sequence length="315" mass="34878">MVEVDAVGPTQFDRAAIPIAEIFRIKAAGKTVIAIGKVDVAAHLVDVAGTVLIEHRGKVVEDVGRVRSLQMVEHGDPATHLADTEFLPYLNNGIPEFLAVLARGMNLETDFATHALAQNSHLDAGHHRVFVAHELHVAQTFAGHFLKQPQRGRPLNVVADYIEKFHFNVVGTIVSTPVIGPECAVGDELLFPDTGQNPLFNHLTVFIGMDDVFGVSDLEVVHRIDSAVRKQLEHIWPRVAQCRNRLRPVTDIAGFFPGAFFIDPIGMLRRTKDVAMGGFEWTTELRWSSWEFESHVTLPFSSWGRNLINLSNSAT</sequence>
<evidence type="ECO:0000313" key="1">
    <source>
        <dbReference type="EMBL" id="VVN45971.1"/>
    </source>
</evidence>